<reference evidence="6 7" key="1">
    <citation type="submission" date="2017-06" db="EMBL/GenBank/DDBJ databases">
        <authorList>
            <person name="Kim H.J."/>
            <person name="Triplett B.A."/>
        </authorList>
    </citation>
    <scope>NUCLEOTIDE SEQUENCE [LARGE SCALE GENOMIC DNA]</scope>
    <source>
        <strain evidence="6 7">DSM 14713</strain>
    </source>
</reference>
<sequence>MRGQWWGMRGVGGVAALVLLTHCGGTEPGTPDKGTSEALSPAVLRQEAVTVVSFGATSDARVEASRPSGRFGGEPTLGVDTSPEEQSLLRFDISGIPPASITRAVLRLYAIDGTNNGPRVFATNPYFAELAVDWYNRGQPIGAALDDQGVIHPGTYVEFDVTAAVHGNDTVGFTLRPDSSDGVDFASREESREERRPRLLVTVDPAAGCLPRTDTRTLEVVASHDGYASQAEPTRRFGSAPSLRVGTSPRQEAFLRFNGYAIPEHWTQRDVSLRLFVENATDAGPRLYEASTNWPSDPNLGLDFDWNTRPTPLGPIIGGSFQFPNRWESSSVAHVVTTPGQAHAFGLIPDSSDVATIASANAPDETRRPRLAIALESEPYCTYQGSGGGFTGWTKRYGGAGSEQLHALATDAQGGFVALGFFGDSPFSTGQGFALARYAADGTPQWTREVTHDNVRATALTVTPEGNILVVGHYLGTPDLGTGPLPGTSGFFIAKFAPTGRTVWSHGFNADNGLPEDDFSYTPVYPAAVATDAQGSLVVSGNFYGQMDLGGGLISAGHASIGLTDAYAGGFVAKFDWQGQHVFSRALEAAVATPTAYVRTVATDTAGNVLLGGRASALANLGDGRLGQSTPFIAKYGPTGAFLGKRVFPGVFGEVVALQGRSTGDVAFNANLGGPFSFGGIAYVGGEPSDEVLPENLSGFTGTLSASGADGWLRPVDTSWGRIGALVTGSDGGITVTGHASATYDLGGGPLGPPYSNGPQTAFVAHYSTWGEHRWSRSFDANFRLPGMITPELRLALQPGGSVLVGGSFLGAIQLDGVHYTSSGESDLFYFQLLP</sequence>
<evidence type="ECO:0000256" key="1">
    <source>
        <dbReference type="ARBA" id="ARBA00004613"/>
    </source>
</evidence>
<feature type="domain" description="Carbohydrate-binding module family 96" evidence="5">
    <location>
        <begin position="219"/>
        <end position="359"/>
    </location>
</feature>
<evidence type="ECO:0000313" key="6">
    <source>
        <dbReference type="EMBL" id="ATB31496.1"/>
    </source>
</evidence>
<dbReference type="NCBIfam" id="NF033679">
    <property type="entry name" value="DNRLRE_dom"/>
    <property type="match status" value="1"/>
</dbReference>
<dbReference type="Gene3D" id="2.80.10.50">
    <property type="match status" value="1"/>
</dbReference>
<organism evidence="6 7">
    <name type="scientific">Melittangium boletus DSM 14713</name>
    <dbReference type="NCBI Taxonomy" id="1294270"/>
    <lineage>
        <taxon>Bacteria</taxon>
        <taxon>Pseudomonadati</taxon>
        <taxon>Myxococcota</taxon>
        <taxon>Myxococcia</taxon>
        <taxon>Myxococcales</taxon>
        <taxon>Cystobacterineae</taxon>
        <taxon>Archangiaceae</taxon>
        <taxon>Melittangium</taxon>
    </lineage>
</organism>
<accession>A0A250IKP0</accession>
<feature type="region of interest" description="Disordered" evidence="4">
    <location>
        <begin position="176"/>
        <end position="195"/>
    </location>
</feature>
<dbReference type="PANTHER" id="PTHR35580">
    <property type="entry name" value="CELL SURFACE GLYCOPROTEIN (S-LAYER PROTEIN)-LIKE PROTEIN"/>
    <property type="match status" value="1"/>
</dbReference>
<dbReference type="Pfam" id="PF24517">
    <property type="entry name" value="CBM96"/>
    <property type="match status" value="2"/>
</dbReference>
<evidence type="ECO:0000256" key="4">
    <source>
        <dbReference type="SAM" id="MobiDB-lite"/>
    </source>
</evidence>
<dbReference type="OrthoDB" id="5525679at2"/>
<keyword evidence="7" id="KW-1185">Reference proteome</keyword>
<evidence type="ECO:0000256" key="3">
    <source>
        <dbReference type="ARBA" id="ARBA00022729"/>
    </source>
</evidence>
<dbReference type="PANTHER" id="PTHR35580:SF1">
    <property type="entry name" value="PHYTASE-LIKE DOMAIN-CONTAINING PROTEIN"/>
    <property type="match status" value="1"/>
</dbReference>
<name>A0A250IKP0_9BACT</name>
<proteinExistence type="predicted"/>
<dbReference type="Proteomes" id="UP000217289">
    <property type="component" value="Chromosome"/>
</dbReference>
<gene>
    <name evidence="6" type="ORF">MEBOL_004959</name>
</gene>
<dbReference type="EMBL" id="CP022163">
    <property type="protein sequence ID" value="ATB31496.1"/>
    <property type="molecule type" value="Genomic_DNA"/>
</dbReference>
<dbReference type="RefSeq" id="WP_157775454.1">
    <property type="nucleotide sequence ID" value="NZ_CP022163.1"/>
</dbReference>
<keyword evidence="2" id="KW-0964">Secreted</keyword>
<dbReference type="InterPro" id="IPR052918">
    <property type="entry name" value="Motility_Chemotaxis_Reg"/>
</dbReference>
<dbReference type="AlphaFoldDB" id="A0A250IKP0"/>
<keyword evidence="3" id="KW-0732">Signal</keyword>
<dbReference type="InterPro" id="IPR055372">
    <property type="entry name" value="CBM96"/>
</dbReference>
<evidence type="ECO:0000259" key="5">
    <source>
        <dbReference type="Pfam" id="PF24517"/>
    </source>
</evidence>
<evidence type="ECO:0000256" key="2">
    <source>
        <dbReference type="ARBA" id="ARBA00022525"/>
    </source>
</evidence>
<comment type="subcellular location">
    <subcellularLocation>
        <location evidence="1">Secreted</location>
    </subcellularLocation>
</comment>
<dbReference type="GO" id="GO:0005576">
    <property type="term" value="C:extracellular region"/>
    <property type="evidence" value="ECO:0007669"/>
    <property type="project" value="UniProtKB-SubCell"/>
</dbReference>
<feature type="compositionally biased region" description="Basic and acidic residues" evidence="4">
    <location>
        <begin position="186"/>
        <end position="195"/>
    </location>
</feature>
<feature type="region of interest" description="Disordered" evidence="4">
    <location>
        <begin position="225"/>
        <end position="244"/>
    </location>
</feature>
<feature type="domain" description="Carbohydrate-binding module family 96" evidence="5">
    <location>
        <begin position="52"/>
        <end position="202"/>
    </location>
</feature>
<dbReference type="KEGG" id="mbd:MEBOL_004959"/>
<protein>
    <recommendedName>
        <fullName evidence="5">Carbohydrate-binding module family 96 domain-containing protein</fullName>
    </recommendedName>
</protein>
<evidence type="ECO:0000313" key="7">
    <source>
        <dbReference type="Proteomes" id="UP000217289"/>
    </source>
</evidence>